<proteinExistence type="predicted"/>
<feature type="chain" id="PRO_5019716210" description="Adhesin" evidence="2">
    <location>
        <begin position="25"/>
        <end position="166"/>
    </location>
</feature>
<dbReference type="AlphaFoldDB" id="A0A455VX61"/>
<evidence type="ECO:0000313" key="3">
    <source>
        <dbReference type="EMBL" id="BBI97883.1"/>
    </source>
</evidence>
<dbReference type="SUPFAM" id="SSF49401">
    <property type="entry name" value="Bacterial adhesins"/>
    <property type="match status" value="1"/>
</dbReference>
<reference evidence="3" key="1">
    <citation type="submission" date="2019-03" db="EMBL/GenBank/DDBJ databases">
        <title>Complete genome sequences of Enterobacter asburiae str. MRY18-106 isolated from a patient in Japan.</title>
        <authorList>
            <person name="Sekizuka T."/>
            <person name="Matsui M."/>
            <person name="Takara T."/>
            <person name="Uechi A."/>
            <person name="Harakuni M."/>
            <person name="Kimura T."/>
            <person name="Suzuki S."/>
            <person name="Kuroda M."/>
        </authorList>
    </citation>
    <scope>NUCLEOTIDE SEQUENCE</scope>
    <source>
        <strain evidence="3">MRY18-106</strain>
        <plasmid evidence="3">pMRY18-106EAS_1</plasmid>
    </source>
</reference>
<keyword evidence="3" id="KW-0614">Plasmid</keyword>
<dbReference type="InterPro" id="IPR008966">
    <property type="entry name" value="Adhesion_dom_sf"/>
</dbReference>
<geneLocation type="plasmid" evidence="3">
    <name>pMRY18-106EAS_1</name>
</geneLocation>
<keyword evidence="1 2" id="KW-0732">Signal</keyword>
<dbReference type="Gene3D" id="2.60.40.1570">
    <property type="entry name" value="Dr adhesin"/>
    <property type="match status" value="1"/>
</dbReference>
<dbReference type="EMBL" id="AP019534">
    <property type="protein sequence ID" value="BBI97883.1"/>
    <property type="molecule type" value="Genomic_DNA"/>
</dbReference>
<protein>
    <recommendedName>
        <fullName evidence="4">Adhesin</fullName>
    </recommendedName>
</protein>
<evidence type="ECO:0000256" key="1">
    <source>
        <dbReference type="ARBA" id="ARBA00022729"/>
    </source>
</evidence>
<name>A0A455VX61_ENTAS</name>
<feature type="signal peptide" evidence="2">
    <location>
        <begin position="1"/>
        <end position="24"/>
    </location>
</feature>
<gene>
    <name evidence="3" type="ORF">MRY18106EAS_P0830</name>
</gene>
<organism evidence="3">
    <name type="scientific">Enterobacter asburiae</name>
    <dbReference type="NCBI Taxonomy" id="61645"/>
    <lineage>
        <taxon>Bacteria</taxon>
        <taxon>Pseudomonadati</taxon>
        <taxon>Pseudomonadota</taxon>
        <taxon>Gammaproteobacteria</taxon>
        <taxon>Enterobacterales</taxon>
        <taxon>Enterobacteriaceae</taxon>
        <taxon>Enterobacter</taxon>
        <taxon>Enterobacter cloacae complex</taxon>
    </lineage>
</organism>
<evidence type="ECO:0008006" key="4">
    <source>
        <dbReference type="Google" id="ProtNLM"/>
    </source>
</evidence>
<sequence>MKMKQITLSILALAGMAASNMSTAASFQDETTSSATISFSSPSGPLTLKITPRSDLTSGIVEGGKRLASVSVKSSDNTQKLGVRWSPSNTNQVIDNYAVKVTNENGHILFARLNDGGLIQTPVGNDSYFVNLNGGAIATDIVTQEGSQEIMPGNYVVTLDASSYIA</sequence>
<accession>A0A455VX61</accession>
<evidence type="ECO:0000256" key="2">
    <source>
        <dbReference type="SAM" id="SignalP"/>
    </source>
</evidence>
<dbReference type="InterPro" id="IPR037028">
    <property type="entry name" value="Dr_adhesin_sf"/>
</dbReference>